<dbReference type="RefSeq" id="WP_101579304.1">
    <property type="nucleotide sequence ID" value="NZ_PGVA01000071.1"/>
</dbReference>
<dbReference type="InterPro" id="IPR035472">
    <property type="entry name" value="RpiR-like_SIS"/>
</dbReference>
<dbReference type="GO" id="GO:0003700">
    <property type="term" value="F:DNA-binding transcription factor activity"/>
    <property type="evidence" value="ECO:0007669"/>
    <property type="project" value="InterPro"/>
</dbReference>
<dbReference type="InterPro" id="IPR009057">
    <property type="entry name" value="Homeodomain-like_sf"/>
</dbReference>
<evidence type="ECO:0000259" key="5">
    <source>
        <dbReference type="PROSITE" id="PS51464"/>
    </source>
</evidence>
<reference evidence="7 9" key="2">
    <citation type="submission" date="2017-12" db="EMBL/GenBank/DDBJ databases">
        <title>Comparative Functional Genomics of Dry Heat Resistant strains isolated from the Viking Spacecraft.</title>
        <authorList>
            <person name="Seuylemezian A."/>
            <person name="Cooper K."/>
            <person name="Vaishampayan P."/>
        </authorList>
    </citation>
    <scope>NUCLEOTIDE SEQUENCE [LARGE SCALE GENOMIC DNA]</scope>
    <source>
        <strain evidence="7 9">ATCC 29669</strain>
    </source>
</reference>
<dbReference type="OrthoDB" id="2930at2"/>
<reference evidence="6 8" key="1">
    <citation type="submission" date="2017-11" db="EMBL/GenBank/DDBJ databases">
        <title>Comparitive Functional Genomics of Dry Heat Resistant strains isolated from the Viking Spacecraft.</title>
        <authorList>
            <person name="Seuylemezian A."/>
            <person name="Cooper K."/>
            <person name="Vaishampayan P."/>
        </authorList>
    </citation>
    <scope>NUCLEOTIDE SEQUENCE [LARGE SCALE GENOMIC DNA]</scope>
    <source>
        <strain evidence="6 8">M4.6</strain>
    </source>
</reference>
<keyword evidence="1" id="KW-0805">Transcription regulation</keyword>
<dbReference type="PANTHER" id="PTHR30514">
    <property type="entry name" value="GLUCOKINASE"/>
    <property type="match status" value="1"/>
</dbReference>
<evidence type="ECO:0000313" key="6">
    <source>
        <dbReference type="EMBL" id="PLR79842.1"/>
    </source>
</evidence>
<dbReference type="SUPFAM" id="SSF53697">
    <property type="entry name" value="SIS domain"/>
    <property type="match status" value="1"/>
</dbReference>
<dbReference type="Gene3D" id="3.40.50.10490">
    <property type="entry name" value="Glucose-6-phosphate isomerase like protein, domain 1"/>
    <property type="match status" value="1"/>
</dbReference>
<dbReference type="AlphaFoldDB" id="A0A2N5GGI6"/>
<dbReference type="InterPro" id="IPR000281">
    <property type="entry name" value="HTH_RpiR"/>
</dbReference>
<dbReference type="Pfam" id="PF01418">
    <property type="entry name" value="HTH_6"/>
    <property type="match status" value="1"/>
</dbReference>
<dbReference type="InterPro" id="IPR036388">
    <property type="entry name" value="WH-like_DNA-bd_sf"/>
</dbReference>
<dbReference type="Pfam" id="PF01380">
    <property type="entry name" value="SIS"/>
    <property type="match status" value="1"/>
</dbReference>
<feature type="domain" description="SIS" evidence="5">
    <location>
        <begin position="128"/>
        <end position="265"/>
    </location>
</feature>
<dbReference type="Proteomes" id="UP000234951">
    <property type="component" value="Unassembled WGS sequence"/>
</dbReference>
<dbReference type="CDD" id="cd05013">
    <property type="entry name" value="SIS_RpiR"/>
    <property type="match status" value="1"/>
</dbReference>
<feature type="domain" description="HTH rpiR-type" evidence="4">
    <location>
        <begin position="2"/>
        <end position="78"/>
    </location>
</feature>
<keyword evidence="3" id="KW-0804">Transcription</keyword>
<evidence type="ECO:0000313" key="9">
    <source>
        <dbReference type="Proteomes" id="UP000235114"/>
    </source>
</evidence>
<proteinExistence type="predicted"/>
<dbReference type="GO" id="GO:0097367">
    <property type="term" value="F:carbohydrate derivative binding"/>
    <property type="evidence" value="ECO:0007669"/>
    <property type="project" value="InterPro"/>
</dbReference>
<dbReference type="Proteomes" id="UP000235114">
    <property type="component" value="Unassembled WGS sequence"/>
</dbReference>
<dbReference type="PANTHER" id="PTHR30514:SF18">
    <property type="entry name" value="RPIR-FAMILY TRANSCRIPTIONAL REGULATOR"/>
    <property type="match status" value="1"/>
</dbReference>
<dbReference type="EMBL" id="PGVA01000071">
    <property type="protein sequence ID" value="PLR79842.1"/>
    <property type="molecule type" value="Genomic_DNA"/>
</dbReference>
<dbReference type="GO" id="GO:0003677">
    <property type="term" value="F:DNA binding"/>
    <property type="evidence" value="ECO:0007669"/>
    <property type="project" value="UniProtKB-KW"/>
</dbReference>
<dbReference type="PROSITE" id="PS51464">
    <property type="entry name" value="SIS"/>
    <property type="match status" value="1"/>
</dbReference>
<dbReference type="InterPro" id="IPR001347">
    <property type="entry name" value="SIS_dom"/>
</dbReference>
<gene>
    <name evidence="6" type="ORF">CU635_20890</name>
    <name evidence="7" type="ORF">CVD25_09680</name>
</gene>
<dbReference type="GO" id="GO:1901135">
    <property type="term" value="P:carbohydrate derivative metabolic process"/>
    <property type="evidence" value="ECO:0007669"/>
    <property type="project" value="InterPro"/>
</dbReference>
<evidence type="ECO:0000259" key="4">
    <source>
        <dbReference type="PROSITE" id="PS51071"/>
    </source>
</evidence>
<sequence length="291" mass="32782">MDNFKDKIRKQFNELTKKEKLVAKYIVDFPKEVAFQTAKQLGIASNTSDTTVIRLSYSLGYSGYSELQKEIQATLLQESSPTTDPIEDFRSTTKSLKDINLIQYVIEHDSAYIRATLEQLDYNQYKKAVDLLIASEKRIVIGFRSSYGLANWLTFSLNIVVGDTLLYRGEIEDANYILSQIDDKTLVVAISFPRYTQETFSFVKAAKKKGAMVLAITDDKLSPIGQSADISFTVVAPAPIPLKGITPTFALLNLLVTSIAASQETKVQKRMEEYDQTSDEFFPFTKNTKWG</sequence>
<dbReference type="PROSITE" id="PS51071">
    <property type="entry name" value="HTH_RPIR"/>
    <property type="match status" value="1"/>
</dbReference>
<name>A0A2N5GGI6_9BACI</name>
<organism evidence="6 8">
    <name type="scientific">Bacillus canaveralius</name>
    <dbReference type="NCBI Taxonomy" id="1403243"/>
    <lineage>
        <taxon>Bacteria</taxon>
        <taxon>Bacillati</taxon>
        <taxon>Bacillota</taxon>
        <taxon>Bacilli</taxon>
        <taxon>Bacillales</taxon>
        <taxon>Bacillaceae</taxon>
        <taxon>Bacillus</taxon>
    </lineage>
</organism>
<dbReference type="EMBL" id="PGVD01000026">
    <property type="protein sequence ID" value="PLR97809.1"/>
    <property type="molecule type" value="Genomic_DNA"/>
</dbReference>
<evidence type="ECO:0000256" key="1">
    <source>
        <dbReference type="ARBA" id="ARBA00023015"/>
    </source>
</evidence>
<evidence type="ECO:0000256" key="2">
    <source>
        <dbReference type="ARBA" id="ARBA00023125"/>
    </source>
</evidence>
<evidence type="ECO:0000313" key="7">
    <source>
        <dbReference type="EMBL" id="PLR97809.1"/>
    </source>
</evidence>
<protein>
    <submittedName>
        <fullName evidence="6">MurR/RpiR family transcriptional regulator</fullName>
    </submittedName>
</protein>
<dbReference type="InterPro" id="IPR046348">
    <property type="entry name" value="SIS_dom_sf"/>
</dbReference>
<evidence type="ECO:0000256" key="3">
    <source>
        <dbReference type="ARBA" id="ARBA00023163"/>
    </source>
</evidence>
<dbReference type="Gene3D" id="1.10.10.10">
    <property type="entry name" value="Winged helix-like DNA-binding domain superfamily/Winged helix DNA-binding domain"/>
    <property type="match status" value="1"/>
</dbReference>
<keyword evidence="2" id="KW-0238">DNA-binding</keyword>
<dbReference type="InterPro" id="IPR047640">
    <property type="entry name" value="RpiR-like"/>
</dbReference>
<accession>A0A2N5GGI6</accession>
<keyword evidence="9" id="KW-1185">Reference proteome</keyword>
<dbReference type="SUPFAM" id="SSF46689">
    <property type="entry name" value="Homeodomain-like"/>
    <property type="match status" value="1"/>
</dbReference>
<evidence type="ECO:0000313" key="8">
    <source>
        <dbReference type="Proteomes" id="UP000234951"/>
    </source>
</evidence>
<comment type="caution">
    <text evidence="6">The sequence shown here is derived from an EMBL/GenBank/DDBJ whole genome shotgun (WGS) entry which is preliminary data.</text>
</comment>